<evidence type="ECO:0000256" key="6">
    <source>
        <dbReference type="ARBA" id="ARBA00022692"/>
    </source>
</evidence>
<gene>
    <name evidence="25" type="ORF">O3P69_011085</name>
</gene>
<dbReference type="GO" id="GO:0016132">
    <property type="term" value="P:brassinosteroid biosynthetic process"/>
    <property type="evidence" value="ECO:0007669"/>
    <property type="project" value="TreeGrafter"/>
</dbReference>
<keyword evidence="15 23" id="KW-0472">Membrane</keyword>
<dbReference type="Gene3D" id="1.20.120.1630">
    <property type="match status" value="1"/>
</dbReference>
<keyword evidence="17" id="KW-0753">Steroid metabolism</keyword>
<feature type="transmembrane region" description="Helical" evidence="23">
    <location>
        <begin position="405"/>
        <end position="424"/>
    </location>
</feature>
<dbReference type="GO" id="GO:0005789">
    <property type="term" value="C:endoplasmic reticulum membrane"/>
    <property type="evidence" value="ECO:0007669"/>
    <property type="project" value="UniProtKB-SubCell"/>
</dbReference>
<keyword evidence="6 23" id="KW-0812">Transmembrane</keyword>
<evidence type="ECO:0000256" key="20">
    <source>
        <dbReference type="ARBA" id="ARBA00042688"/>
    </source>
</evidence>
<keyword evidence="16" id="KW-1207">Sterol metabolism</keyword>
<evidence type="ECO:0000256" key="15">
    <source>
        <dbReference type="ARBA" id="ARBA00023136"/>
    </source>
</evidence>
<protein>
    <recommendedName>
        <fullName evidence="19">7-dehydrocholesterol reductase</fullName>
        <ecNumber evidence="18">1.3.1.21</ecNumber>
    </recommendedName>
    <alternativeName>
        <fullName evidence="20">Sterol Delta(7)-reductase</fullName>
    </alternativeName>
</protein>
<evidence type="ECO:0000256" key="5">
    <source>
        <dbReference type="ARBA" id="ARBA00022548"/>
    </source>
</evidence>
<feature type="domain" description="JmjC" evidence="24">
    <location>
        <begin position="119"/>
        <end position="300"/>
    </location>
</feature>
<evidence type="ECO:0000256" key="9">
    <source>
        <dbReference type="ARBA" id="ARBA00022857"/>
    </source>
</evidence>
<evidence type="ECO:0000256" key="21">
    <source>
        <dbReference type="ARBA" id="ARBA00047795"/>
    </source>
</evidence>
<organism evidence="25 26">
    <name type="scientific">Scylla paramamosain</name>
    <name type="common">Mud crab</name>
    <dbReference type="NCBI Taxonomy" id="85552"/>
    <lineage>
        <taxon>Eukaryota</taxon>
        <taxon>Metazoa</taxon>
        <taxon>Ecdysozoa</taxon>
        <taxon>Arthropoda</taxon>
        <taxon>Crustacea</taxon>
        <taxon>Multicrustacea</taxon>
        <taxon>Malacostraca</taxon>
        <taxon>Eumalacostraca</taxon>
        <taxon>Eucarida</taxon>
        <taxon>Decapoda</taxon>
        <taxon>Pleocyemata</taxon>
        <taxon>Brachyura</taxon>
        <taxon>Eubrachyura</taxon>
        <taxon>Portunoidea</taxon>
        <taxon>Portunidae</taxon>
        <taxon>Portuninae</taxon>
        <taxon>Scylla</taxon>
    </lineage>
</organism>
<evidence type="ECO:0000259" key="24">
    <source>
        <dbReference type="PROSITE" id="PS51184"/>
    </source>
</evidence>
<feature type="transmembrane region" description="Helical" evidence="23">
    <location>
        <begin position="436"/>
        <end position="456"/>
    </location>
</feature>
<evidence type="ECO:0000313" key="25">
    <source>
        <dbReference type="EMBL" id="KAK8378344.1"/>
    </source>
</evidence>
<dbReference type="EC" id="1.3.1.21" evidence="18"/>
<evidence type="ECO:0000256" key="1">
    <source>
        <dbReference type="ARBA" id="ARBA00004477"/>
    </source>
</evidence>
<dbReference type="PANTHER" id="PTHR21257:SF38">
    <property type="entry name" value="7-DEHYDROCHOLESTEROL REDUCTASE"/>
    <property type="match status" value="1"/>
</dbReference>
<comment type="pathway">
    <text evidence="2">Steroid biosynthesis; cholesterol biosynthesis.</text>
</comment>
<dbReference type="InterPro" id="IPR041667">
    <property type="entry name" value="Cupin_8"/>
</dbReference>
<evidence type="ECO:0000256" key="19">
    <source>
        <dbReference type="ARBA" id="ARBA00039984"/>
    </source>
</evidence>
<keyword evidence="4" id="KW-0444">Lipid biosynthesis</keyword>
<evidence type="ECO:0000313" key="26">
    <source>
        <dbReference type="Proteomes" id="UP001487740"/>
    </source>
</evidence>
<comment type="catalytic activity">
    <reaction evidence="22">
        <text>7-dehydrodesmosterol + NADPH + H(+) = desmosterol + NADP(+)</text>
        <dbReference type="Rhea" id="RHEA:46740"/>
        <dbReference type="ChEBI" id="CHEBI:15378"/>
        <dbReference type="ChEBI" id="CHEBI:17737"/>
        <dbReference type="ChEBI" id="CHEBI:27910"/>
        <dbReference type="ChEBI" id="CHEBI:57783"/>
        <dbReference type="ChEBI" id="CHEBI:58349"/>
    </reaction>
    <physiologicalReaction direction="left-to-right" evidence="22">
        <dbReference type="Rhea" id="RHEA:46741"/>
    </physiologicalReaction>
</comment>
<feature type="transmembrane region" description="Helical" evidence="23">
    <location>
        <begin position="681"/>
        <end position="700"/>
    </location>
</feature>
<keyword evidence="26" id="KW-1185">Reference proteome</keyword>
<dbReference type="GO" id="GO:0047598">
    <property type="term" value="F:7-dehydrocholesterol reductase activity"/>
    <property type="evidence" value="ECO:0007669"/>
    <property type="project" value="UniProtKB-EC"/>
</dbReference>
<name>A0AAW0STK4_SCYPA</name>
<comment type="caution">
    <text evidence="25">The sequence shown here is derived from an EMBL/GenBank/DDBJ whole genome shotgun (WGS) entry which is preliminary data.</text>
</comment>
<keyword evidence="10" id="KW-0752">Steroid biosynthesis</keyword>
<keyword evidence="12" id="KW-0560">Oxidoreductase</keyword>
<comment type="subcellular location">
    <subcellularLocation>
        <location evidence="1">Endoplasmic reticulum membrane</location>
        <topology evidence="1">Multi-pass membrane protein</topology>
    </subcellularLocation>
</comment>
<evidence type="ECO:0000256" key="17">
    <source>
        <dbReference type="ARBA" id="ARBA00023221"/>
    </source>
</evidence>
<dbReference type="SUPFAM" id="SSF51197">
    <property type="entry name" value="Clavaminate synthase-like"/>
    <property type="match status" value="1"/>
</dbReference>
<evidence type="ECO:0000256" key="11">
    <source>
        <dbReference type="ARBA" id="ARBA00022989"/>
    </source>
</evidence>
<dbReference type="Pfam" id="PF01222">
    <property type="entry name" value="ERG4_ERG24"/>
    <property type="match status" value="1"/>
</dbReference>
<feature type="transmembrane region" description="Helical" evidence="23">
    <location>
        <begin position="558"/>
        <end position="582"/>
    </location>
</feature>
<dbReference type="SMART" id="SM00558">
    <property type="entry name" value="JmjC"/>
    <property type="match status" value="1"/>
</dbReference>
<evidence type="ECO:0000256" key="10">
    <source>
        <dbReference type="ARBA" id="ARBA00022955"/>
    </source>
</evidence>
<evidence type="ECO:0000256" key="23">
    <source>
        <dbReference type="SAM" id="Phobius"/>
    </source>
</evidence>
<evidence type="ECO:0000256" key="3">
    <source>
        <dbReference type="ARBA" id="ARBA00005402"/>
    </source>
</evidence>
<keyword evidence="11 23" id="KW-1133">Transmembrane helix</keyword>
<feature type="transmembrane region" description="Helical" evidence="23">
    <location>
        <begin position="363"/>
        <end position="385"/>
    </location>
</feature>
<dbReference type="InterPro" id="IPR018083">
    <property type="entry name" value="Sterol_reductase_CS"/>
</dbReference>
<accession>A0AAW0STK4</accession>
<keyword evidence="13" id="KW-0756">Sterol biosynthesis</keyword>
<dbReference type="Proteomes" id="UP001487740">
    <property type="component" value="Unassembled WGS sequence"/>
</dbReference>
<evidence type="ECO:0000256" key="2">
    <source>
        <dbReference type="ARBA" id="ARBA00004770"/>
    </source>
</evidence>
<keyword evidence="8" id="KW-0256">Endoplasmic reticulum</keyword>
<comment type="similarity">
    <text evidence="3">Belongs to the ERG4/ERG24 family.</text>
</comment>
<evidence type="ECO:0000256" key="8">
    <source>
        <dbReference type="ARBA" id="ARBA00022824"/>
    </source>
</evidence>
<proteinExistence type="inferred from homology"/>
<dbReference type="Gene3D" id="2.60.120.10">
    <property type="entry name" value="Jelly Rolls"/>
    <property type="match status" value="1"/>
</dbReference>
<feature type="transmembrane region" description="Helical" evidence="23">
    <location>
        <begin position="524"/>
        <end position="543"/>
    </location>
</feature>
<keyword evidence="9" id="KW-0521">NADP</keyword>
<evidence type="ECO:0000256" key="22">
    <source>
        <dbReference type="ARBA" id="ARBA00047826"/>
    </source>
</evidence>
<keyword evidence="7" id="KW-0152">Cholesterol biosynthesis</keyword>
<evidence type="ECO:0000256" key="4">
    <source>
        <dbReference type="ARBA" id="ARBA00022516"/>
    </source>
</evidence>
<evidence type="ECO:0000256" key="18">
    <source>
        <dbReference type="ARBA" id="ARBA00038851"/>
    </source>
</evidence>
<dbReference type="EMBL" id="JARAKH010000045">
    <property type="protein sequence ID" value="KAK8378344.1"/>
    <property type="molecule type" value="Genomic_DNA"/>
</dbReference>
<evidence type="ECO:0000256" key="16">
    <source>
        <dbReference type="ARBA" id="ARBA00023166"/>
    </source>
</evidence>
<dbReference type="PROSITE" id="PS01018">
    <property type="entry name" value="STEROL_REDUCT_2"/>
    <property type="match status" value="1"/>
</dbReference>
<dbReference type="GO" id="GO:0006695">
    <property type="term" value="P:cholesterol biosynthetic process"/>
    <property type="evidence" value="ECO:0007669"/>
    <property type="project" value="UniProtKB-KW"/>
</dbReference>
<evidence type="ECO:0000256" key="13">
    <source>
        <dbReference type="ARBA" id="ARBA00023011"/>
    </source>
</evidence>
<dbReference type="InterPro" id="IPR003347">
    <property type="entry name" value="JmjC_dom"/>
</dbReference>
<comment type="catalytic activity">
    <reaction evidence="21">
        <text>cholesterol + NADP(+) = 7-dehydrocholesterol + NADPH + H(+)</text>
        <dbReference type="Rhea" id="RHEA:23984"/>
        <dbReference type="ChEBI" id="CHEBI:15378"/>
        <dbReference type="ChEBI" id="CHEBI:16113"/>
        <dbReference type="ChEBI" id="CHEBI:17759"/>
        <dbReference type="ChEBI" id="CHEBI:57783"/>
        <dbReference type="ChEBI" id="CHEBI:58349"/>
        <dbReference type="EC" id="1.3.1.21"/>
    </reaction>
    <physiologicalReaction direction="right-to-left" evidence="21">
        <dbReference type="Rhea" id="RHEA:23986"/>
    </physiologicalReaction>
</comment>
<dbReference type="AlphaFoldDB" id="A0AAW0STK4"/>
<evidence type="ECO:0000256" key="7">
    <source>
        <dbReference type="ARBA" id="ARBA00022778"/>
    </source>
</evidence>
<sequence length="730" mass="83217">MDACSGGTGEQELFNPPPEGKIKEALLKLSTEAKELYLNSQVPILDAVPSPLEFYREWVAANKPVILRGVTQHWPALTKWTPDYLRARLGEKDVSVAERQMKFGKFLDIMENPDSQPGIFYVQKQNSNFTEEFSEIMSDAAPEIPWFSEALGKSPDAVNFWMGDERAVTSMHKDHYENIYCVISGYKDFILLPPTDAPWVPYRAYKPATYRETAPGTFTIEPSPGEEVPWICIDPVAPDIVSYPQYMHASPVQCRVRAGEALFLPSLWYHHVRQSHGCVAVNFWYDMEYDVSSLSFPLTPSLLTPGVTCHRREENITRVFSMGPYDILRYYVGPPLIILGATAGVQLLAWLGTDDTSYPCQVMGNASAWVTVGAVLLWAFASLWVPGKEFYGPRTSFGYTPKYKANGMQFFLVSIVTYLVLVLVFPHLPIHLYRNFSNIIVTCNLLALLLCVFLLVKGKMWPDSAEVMEPKPLLYEFYRGMELHPRILGVDVKQLTNCRFGLLAWELLVVNFFLAGWEKHGFSLAHLVSTALQTVYLAKFYWWETGYFNTLDIILDRAGYYICWGCLAFVPSLYTFTSYYLVANPPVMNTFESIATFLLGILAISLNYRVDWEKEHFKATNGRCKLWGKPATYIETIRETGEGIQHSKLLTAGFWGVARHLNYTFELLLALSWCLPGLGRGILPFTYFIFLTILLVHRVFRDEEKCAAKYGFFWDTYCSRVPYRMLPGAF</sequence>
<dbReference type="PROSITE" id="PS51184">
    <property type="entry name" value="JMJC"/>
    <property type="match status" value="1"/>
</dbReference>
<evidence type="ECO:0000256" key="12">
    <source>
        <dbReference type="ARBA" id="ARBA00023002"/>
    </source>
</evidence>
<dbReference type="Pfam" id="PF13621">
    <property type="entry name" value="Cupin_8"/>
    <property type="match status" value="1"/>
</dbReference>
<feature type="transmembrane region" description="Helical" evidence="23">
    <location>
        <begin position="330"/>
        <end position="351"/>
    </location>
</feature>
<dbReference type="InterPro" id="IPR014710">
    <property type="entry name" value="RmlC-like_jellyroll"/>
</dbReference>
<keyword evidence="5" id="KW-0153">Cholesterol metabolism</keyword>
<dbReference type="InterPro" id="IPR001171">
    <property type="entry name" value="ERG24_DHCR-like"/>
</dbReference>
<dbReference type="PANTHER" id="PTHR21257">
    <property type="entry name" value="DELTA(14)-STEROL REDUCTASE"/>
    <property type="match status" value="1"/>
</dbReference>
<reference evidence="25 26" key="1">
    <citation type="submission" date="2023-03" db="EMBL/GenBank/DDBJ databases">
        <title>High-quality genome of Scylla paramamosain provides insights in environmental adaptation.</title>
        <authorList>
            <person name="Zhang L."/>
        </authorList>
    </citation>
    <scope>NUCLEOTIDE SEQUENCE [LARGE SCALE GENOMIC DNA]</scope>
    <source>
        <strain evidence="25">LZ_2023a</strain>
        <tissue evidence="25">Muscle</tissue>
    </source>
</reference>
<keyword evidence="14" id="KW-0443">Lipid metabolism</keyword>
<evidence type="ECO:0000256" key="14">
    <source>
        <dbReference type="ARBA" id="ARBA00023098"/>
    </source>
</evidence>